<reference evidence="2 3" key="1">
    <citation type="submission" date="2023-01" db="EMBL/GenBank/DDBJ databases">
        <title>Novel species of the genus Asticcacaulis isolated from rivers.</title>
        <authorList>
            <person name="Lu H."/>
        </authorList>
    </citation>
    <scope>NUCLEOTIDE SEQUENCE [LARGE SCALE GENOMIC DNA]</scope>
    <source>
        <strain evidence="2 3">LKC15W</strain>
    </source>
</reference>
<feature type="transmembrane region" description="Helical" evidence="1">
    <location>
        <begin position="32"/>
        <end position="58"/>
    </location>
</feature>
<keyword evidence="3" id="KW-1185">Reference proteome</keyword>
<evidence type="ECO:0008006" key="4">
    <source>
        <dbReference type="Google" id="ProtNLM"/>
    </source>
</evidence>
<feature type="transmembrane region" description="Helical" evidence="1">
    <location>
        <begin position="102"/>
        <end position="120"/>
    </location>
</feature>
<gene>
    <name evidence="2" type="ORF">PQU98_16015</name>
</gene>
<evidence type="ECO:0000256" key="1">
    <source>
        <dbReference type="SAM" id="Phobius"/>
    </source>
</evidence>
<comment type="caution">
    <text evidence="2">The sequence shown here is derived from an EMBL/GenBank/DDBJ whole genome shotgun (WGS) entry which is preliminary data.</text>
</comment>
<keyword evidence="1" id="KW-1133">Transmembrane helix</keyword>
<name>A0ABT5HND9_9CAUL</name>
<feature type="transmembrane region" description="Helical" evidence="1">
    <location>
        <begin position="126"/>
        <end position="146"/>
    </location>
</feature>
<dbReference type="RefSeq" id="WP_272745970.1">
    <property type="nucleotide sequence ID" value="NZ_JAQQKV010000004.1"/>
</dbReference>
<proteinExistence type="predicted"/>
<keyword evidence="1" id="KW-0812">Transmembrane</keyword>
<protein>
    <recommendedName>
        <fullName evidence="4">Rod shape-determining protein MreD</fullName>
    </recommendedName>
</protein>
<evidence type="ECO:0000313" key="3">
    <source>
        <dbReference type="Proteomes" id="UP001218579"/>
    </source>
</evidence>
<sequence length="189" mass="21028">MKTPFIKTPLKVTLDRGVRKGMAQRMIGPLDWIGWPALWVLAGTILLATPMKIFGLYLPEPVLPLALAFSWPLIRPSYIAPLVLALMGAFLDYFWGAPLGFWTLSLMIVYGVTFLLRGYIVGQDMMVITALYGSAVIGFFVLNTLLATIDSGMVPRLISVFEQALATFAAVFLVLWLLETFVHADVRFQ</sequence>
<feature type="transmembrane region" description="Helical" evidence="1">
    <location>
        <begin position="158"/>
        <end position="178"/>
    </location>
</feature>
<keyword evidence="1" id="KW-0472">Membrane</keyword>
<dbReference type="Proteomes" id="UP001218579">
    <property type="component" value="Unassembled WGS sequence"/>
</dbReference>
<dbReference type="EMBL" id="JAQQKV010000004">
    <property type="protein sequence ID" value="MDC7677650.1"/>
    <property type="molecule type" value="Genomic_DNA"/>
</dbReference>
<organism evidence="2 3">
    <name type="scientific">Asticcacaulis machinosus</name>
    <dbReference type="NCBI Taxonomy" id="2984211"/>
    <lineage>
        <taxon>Bacteria</taxon>
        <taxon>Pseudomonadati</taxon>
        <taxon>Pseudomonadota</taxon>
        <taxon>Alphaproteobacteria</taxon>
        <taxon>Caulobacterales</taxon>
        <taxon>Caulobacteraceae</taxon>
        <taxon>Asticcacaulis</taxon>
    </lineage>
</organism>
<accession>A0ABT5HND9</accession>
<feature type="transmembrane region" description="Helical" evidence="1">
    <location>
        <begin position="78"/>
        <end position="95"/>
    </location>
</feature>
<evidence type="ECO:0000313" key="2">
    <source>
        <dbReference type="EMBL" id="MDC7677650.1"/>
    </source>
</evidence>